<keyword evidence="2" id="KW-1185">Reference proteome</keyword>
<comment type="caution">
    <text evidence="1">The sequence shown here is derived from an EMBL/GenBank/DDBJ whole genome shotgun (WGS) entry which is preliminary data.</text>
</comment>
<proteinExistence type="predicted"/>
<gene>
    <name evidence="1" type="ORF">E2C01_039821</name>
</gene>
<name>A0A5B7FHZ6_PORTR</name>
<sequence>MRKTVLFQESAIFSHRQREETDIVVNGKKSHRSKLPSLPQKFLDISVRRNKAKQALEKEISVKV</sequence>
<dbReference type="EMBL" id="VSRR010007053">
    <property type="protein sequence ID" value="MPC46112.1"/>
    <property type="molecule type" value="Genomic_DNA"/>
</dbReference>
<accession>A0A5B7FHZ6</accession>
<dbReference type="Proteomes" id="UP000324222">
    <property type="component" value="Unassembled WGS sequence"/>
</dbReference>
<protein>
    <submittedName>
        <fullName evidence="1">Uncharacterized protein</fullName>
    </submittedName>
</protein>
<dbReference type="AlphaFoldDB" id="A0A5B7FHZ6"/>
<reference evidence="1 2" key="1">
    <citation type="submission" date="2019-05" db="EMBL/GenBank/DDBJ databases">
        <title>Another draft genome of Portunus trituberculatus and its Hox gene families provides insights of decapod evolution.</title>
        <authorList>
            <person name="Jeong J.-H."/>
            <person name="Song I."/>
            <person name="Kim S."/>
            <person name="Choi T."/>
            <person name="Kim D."/>
            <person name="Ryu S."/>
            <person name="Kim W."/>
        </authorList>
    </citation>
    <scope>NUCLEOTIDE SEQUENCE [LARGE SCALE GENOMIC DNA]</scope>
    <source>
        <tissue evidence="1">Muscle</tissue>
    </source>
</reference>
<organism evidence="1 2">
    <name type="scientific">Portunus trituberculatus</name>
    <name type="common">Swimming crab</name>
    <name type="synonym">Neptunus trituberculatus</name>
    <dbReference type="NCBI Taxonomy" id="210409"/>
    <lineage>
        <taxon>Eukaryota</taxon>
        <taxon>Metazoa</taxon>
        <taxon>Ecdysozoa</taxon>
        <taxon>Arthropoda</taxon>
        <taxon>Crustacea</taxon>
        <taxon>Multicrustacea</taxon>
        <taxon>Malacostraca</taxon>
        <taxon>Eumalacostraca</taxon>
        <taxon>Eucarida</taxon>
        <taxon>Decapoda</taxon>
        <taxon>Pleocyemata</taxon>
        <taxon>Brachyura</taxon>
        <taxon>Eubrachyura</taxon>
        <taxon>Portunoidea</taxon>
        <taxon>Portunidae</taxon>
        <taxon>Portuninae</taxon>
        <taxon>Portunus</taxon>
    </lineage>
</organism>
<evidence type="ECO:0000313" key="1">
    <source>
        <dbReference type="EMBL" id="MPC46112.1"/>
    </source>
</evidence>
<evidence type="ECO:0000313" key="2">
    <source>
        <dbReference type="Proteomes" id="UP000324222"/>
    </source>
</evidence>